<evidence type="ECO:0000313" key="12">
    <source>
        <dbReference type="Proteomes" id="UP000243519"/>
    </source>
</evidence>
<dbReference type="GO" id="GO:0006888">
    <property type="term" value="P:endoplasmic reticulum to Golgi vesicle-mediated transport"/>
    <property type="evidence" value="ECO:0007669"/>
    <property type="project" value="TreeGrafter"/>
</dbReference>
<dbReference type="GO" id="GO:0012507">
    <property type="term" value="C:ER to Golgi transport vesicle membrane"/>
    <property type="evidence" value="ECO:0007669"/>
    <property type="project" value="TreeGrafter"/>
</dbReference>
<dbReference type="EMBL" id="LHPN01000004">
    <property type="protein sequence ID" value="OAL72586.1"/>
    <property type="molecule type" value="Genomic_DNA"/>
</dbReference>
<evidence type="ECO:0000259" key="10">
    <source>
        <dbReference type="Pfam" id="PF13391"/>
    </source>
</evidence>
<evidence type="ECO:0000256" key="4">
    <source>
        <dbReference type="ARBA" id="ARBA00022927"/>
    </source>
</evidence>
<organism evidence="11 12">
    <name type="scientific">Trichophyton violaceum</name>
    <dbReference type="NCBI Taxonomy" id="34388"/>
    <lineage>
        <taxon>Eukaryota</taxon>
        <taxon>Fungi</taxon>
        <taxon>Dikarya</taxon>
        <taxon>Ascomycota</taxon>
        <taxon>Pezizomycotina</taxon>
        <taxon>Eurotiomycetes</taxon>
        <taxon>Eurotiomycetidae</taxon>
        <taxon>Onygenales</taxon>
        <taxon>Arthrodermataceae</taxon>
        <taxon>Trichophyton</taxon>
    </lineage>
</organism>
<dbReference type="InterPro" id="IPR003615">
    <property type="entry name" value="HNH_nuc"/>
</dbReference>
<gene>
    <name evidence="11" type="ORF">A7D00_3588</name>
</gene>
<dbReference type="GO" id="GO:0000149">
    <property type="term" value="F:SNARE binding"/>
    <property type="evidence" value="ECO:0007669"/>
    <property type="project" value="TreeGrafter"/>
</dbReference>
<feature type="coiled-coil region" evidence="7">
    <location>
        <begin position="487"/>
        <end position="514"/>
    </location>
</feature>
<dbReference type="SUPFAM" id="SSF58038">
    <property type="entry name" value="SNARE fusion complex"/>
    <property type="match status" value="1"/>
</dbReference>
<feature type="domain" description="HNH nuclease" evidence="10">
    <location>
        <begin position="167"/>
        <end position="227"/>
    </location>
</feature>
<reference evidence="11 12" key="1">
    <citation type="submission" date="2016-05" db="EMBL/GenBank/DDBJ databases">
        <title>Genome sequencing of Trichophyton violaceum CMCC(F)T3l isolated from hair.</title>
        <authorList>
            <person name="Zhan P."/>
            <person name="Tao Y."/>
            <person name="Liu W."/>
        </authorList>
    </citation>
    <scope>NUCLEOTIDE SEQUENCE [LARGE SCALE GENOMIC DNA]</scope>
    <source>
        <strain evidence="12">CMCC(F)T3l</strain>
    </source>
</reference>
<evidence type="ECO:0000256" key="1">
    <source>
        <dbReference type="ARBA" id="ARBA00004211"/>
    </source>
</evidence>
<dbReference type="OrthoDB" id="4171673at2759"/>
<dbReference type="GO" id="GO:0031201">
    <property type="term" value="C:SNARE complex"/>
    <property type="evidence" value="ECO:0007669"/>
    <property type="project" value="TreeGrafter"/>
</dbReference>
<feature type="transmembrane region" description="Helical" evidence="9">
    <location>
        <begin position="644"/>
        <end position="664"/>
    </location>
</feature>
<dbReference type="GO" id="GO:0005484">
    <property type="term" value="F:SNAP receptor activity"/>
    <property type="evidence" value="ECO:0007669"/>
    <property type="project" value="TreeGrafter"/>
</dbReference>
<keyword evidence="6 9" id="KW-0472">Membrane</keyword>
<dbReference type="GO" id="GO:0031902">
    <property type="term" value="C:late endosome membrane"/>
    <property type="evidence" value="ECO:0007669"/>
    <property type="project" value="TreeGrafter"/>
</dbReference>
<comment type="subcellular location">
    <subcellularLocation>
        <location evidence="1">Membrane</location>
        <topology evidence="1">Single-pass type IV membrane protein</topology>
    </subcellularLocation>
</comment>
<evidence type="ECO:0000256" key="3">
    <source>
        <dbReference type="ARBA" id="ARBA00022692"/>
    </source>
</evidence>
<protein>
    <recommendedName>
        <fullName evidence="10">HNH nuclease domain-containing protein</fullName>
    </recommendedName>
</protein>
<dbReference type="GO" id="GO:0005794">
    <property type="term" value="C:Golgi apparatus"/>
    <property type="evidence" value="ECO:0007669"/>
    <property type="project" value="TreeGrafter"/>
</dbReference>
<sequence>MDPKLTDDEKSRVKDLRAAVRRARQGSSEEVYGSEDYWKYSKEELDGEDQISDLRFRALQRNSDLSDPSFEQAAQEYKSQQDQRSAKRLSILEKKKLFDKRNKILQQSSSTTTNLTSMRAAYVDLLLTIQSKTSHQKQSDFSKDVLRAYGGTRKTNNTTYCFSVLDGTRRERDEFVAAHIFPLSIGPKAMEYIFGRDARYEINSPRNALLLPKKIEKHFDAHQIVVVPAKSDNPDVREWQFLIVDKSGLWNEYVFPGGEMKFSDLHERKLIFPNDFRPRARYLYFHYLTSMIIHFRAAQKTGIVRSELPDAEWPELTRAWATHGEYLRDNMIYGFMEELGHDLPEDLKQNALTHCAPIRSNSEAEELEEVIDSLGMIQIGSDDDDDDDDDGEDGNFDEDDEEGEAGGMSNSLFNAALKQSAAVRRDLDTFAESPTSGPAALQGTTILLPGGQISASLTSFSRTIDDYSSLSKKELIPAKQEKAFERVKNFRTELADYRLQFDRLRKEREEAQVTANRNELLGRRPHNAATPENPYAQSNLSAQHSAFASPHRQQAHASGGLSFGASPSDYNRETHALREQSFLANTNSQIDEFLDRGRAVLADLGQQREMLKGTQRRLYSVANTLGVSGDTIRMIERRAKQDKWIFWAGLVIFILFCWAVLHFLR</sequence>
<comment type="caution">
    <text evidence="11">The sequence shown here is derived from an EMBL/GenBank/DDBJ whole genome shotgun (WGS) entry which is preliminary data.</text>
</comment>
<keyword evidence="7" id="KW-0175">Coiled coil</keyword>
<evidence type="ECO:0000256" key="8">
    <source>
        <dbReference type="SAM" id="MobiDB-lite"/>
    </source>
</evidence>
<dbReference type="PANTHER" id="PTHR21230:SF1">
    <property type="entry name" value="GOLGI SNAP RECEPTOR COMPLEX MEMBER 2"/>
    <property type="match status" value="1"/>
</dbReference>
<evidence type="ECO:0000313" key="11">
    <source>
        <dbReference type="EMBL" id="OAL72586.1"/>
    </source>
</evidence>
<evidence type="ECO:0000256" key="6">
    <source>
        <dbReference type="ARBA" id="ARBA00023136"/>
    </source>
</evidence>
<dbReference type="CDD" id="cd15863">
    <property type="entry name" value="SNARE_GS27"/>
    <property type="match status" value="1"/>
</dbReference>
<dbReference type="GO" id="GO:0015031">
    <property type="term" value="P:protein transport"/>
    <property type="evidence" value="ECO:0007669"/>
    <property type="project" value="UniProtKB-KW"/>
</dbReference>
<dbReference type="GO" id="GO:0005789">
    <property type="term" value="C:endoplasmic reticulum membrane"/>
    <property type="evidence" value="ECO:0007669"/>
    <property type="project" value="TreeGrafter"/>
</dbReference>
<feature type="compositionally biased region" description="Polar residues" evidence="8">
    <location>
        <begin position="535"/>
        <end position="556"/>
    </location>
</feature>
<dbReference type="Pfam" id="PF12352">
    <property type="entry name" value="V-SNARE_C"/>
    <property type="match status" value="1"/>
</dbReference>
<proteinExistence type="predicted"/>
<keyword evidence="2" id="KW-0813">Transport</keyword>
<dbReference type="AlphaFoldDB" id="A0A178FKU6"/>
<keyword evidence="4" id="KW-0653">Protein transport</keyword>
<feature type="region of interest" description="Disordered" evidence="8">
    <location>
        <begin position="516"/>
        <end position="565"/>
    </location>
</feature>
<feature type="compositionally biased region" description="Acidic residues" evidence="8">
    <location>
        <begin position="381"/>
        <end position="404"/>
    </location>
</feature>
<evidence type="ECO:0000256" key="5">
    <source>
        <dbReference type="ARBA" id="ARBA00022989"/>
    </source>
</evidence>
<keyword evidence="5 9" id="KW-1133">Transmembrane helix</keyword>
<keyword evidence="3 9" id="KW-0812">Transmembrane</keyword>
<dbReference type="PANTHER" id="PTHR21230">
    <property type="entry name" value="VESICLE TRANSPORT V-SNARE PROTEIN VTI1-RELATED"/>
    <property type="match status" value="1"/>
</dbReference>
<dbReference type="GO" id="GO:0006906">
    <property type="term" value="P:vesicle fusion"/>
    <property type="evidence" value="ECO:0007669"/>
    <property type="project" value="TreeGrafter"/>
</dbReference>
<evidence type="ECO:0000256" key="2">
    <source>
        <dbReference type="ARBA" id="ARBA00022448"/>
    </source>
</evidence>
<keyword evidence="12" id="KW-1185">Reference proteome</keyword>
<dbReference type="FunFam" id="1.20.5.110:FF:000054">
    <property type="entry name" value="Protein transport protein BOS1"/>
    <property type="match status" value="1"/>
</dbReference>
<dbReference type="Pfam" id="PF13391">
    <property type="entry name" value="HNH_2"/>
    <property type="match status" value="1"/>
</dbReference>
<dbReference type="Gene3D" id="1.20.5.110">
    <property type="match status" value="1"/>
</dbReference>
<feature type="region of interest" description="Disordered" evidence="8">
    <location>
        <begin position="378"/>
        <end position="408"/>
    </location>
</feature>
<dbReference type="Proteomes" id="UP000243519">
    <property type="component" value="Unassembled WGS sequence"/>
</dbReference>
<evidence type="ECO:0000256" key="9">
    <source>
        <dbReference type="SAM" id="Phobius"/>
    </source>
</evidence>
<accession>A0A178FKU6</accession>
<evidence type="ECO:0000256" key="7">
    <source>
        <dbReference type="SAM" id="Coils"/>
    </source>
</evidence>
<name>A0A178FKU6_TRIVO</name>